<organism evidence="3 4">
    <name type="scientific">Persephonella marina (strain DSM 14350 / EX-H1)</name>
    <dbReference type="NCBI Taxonomy" id="123214"/>
    <lineage>
        <taxon>Bacteria</taxon>
        <taxon>Pseudomonadati</taxon>
        <taxon>Aquificota</taxon>
        <taxon>Aquificia</taxon>
        <taxon>Aquificales</taxon>
        <taxon>Hydrogenothermaceae</taxon>
        <taxon>Persephonella</taxon>
    </lineage>
</organism>
<dbReference type="InterPro" id="IPR036280">
    <property type="entry name" value="Multihaem_cyt_sf"/>
</dbReference>
<dbReference type="HOGENOM" id="CLU_852181_0_0_0"/>
<evidence type="ECO:0000256" key="1">
    <source>
        <dbReference type="ARBA" id="ARBA00022729"/>
    </source>
</evidence>
<accession>C0QRD1</accession>
<keyword evidence="4" id="KW-1185">Reference proteome</keyword>
<dbReference type="PaxDb" id="123214-PERMA_1459"/>
<evidence type="ECO:0000313" key="3">
    <source>
        <dbReference type="EMBL" id="ACO04669.1"/>
    </source>
</evidence>
<dbReference type="OrthoDB" id="9783375at2"/>
<sequence length="370" mass="43430">MGRLIGFIGLLLFFSSLTVYGKEDKVIRIPLHLKTESKDPIEIIQPYDNSIHYEDTASIVIKIDQKRVKKIEVITTYQIFKLDAEETLLYKDKKRKEVHHIKIKKDRDTYCKSINLRYGKNLIQVIGYTKDGKKVKKVVEIYLASPVLRAYKYPPPKYKEIFFHKDENEIVCVECHDMTVNEIKGVAFEDVTKSNCYPCHKKLMTKYEYKHAPARNWLCATTCHTGKTGRLNKRLEGKSKYVYPEPQGELCYTCHKKKLKEWDEKKFHHDPVVAGMCDKCHNPHASPYRYFLRKPVWYLCTTCHEDKILRGHIAFTFLGKPHPTKGYKDPSDPKQERELSCISCHEPHSSDNNYMLVKEFKTLCNMCHKK</sequence>
<feature type="domain" description="Doubled CXXCH motif" evidence="2">
    <location>
        <begin position="340"/>
        <end position="370"/>
    </location>
</feature>
<dbReference type="Proteomes" id="UP000001366">
    <property type="component" value="Chromosome"/>
</dbReference>
<dbReference type="AlphaFoldDB" id="C0QRD1"/>
<dbReference type="SUPFAM" id="SSF48695">
    <property type="entry name" value="Multiheme cytochromes"/>
    <property type="match status" value="1"/>
</dbReference>
<proteinExistence type="predicted"/>
<protein>
    <submittedName>
        <fullName evidence="3">Cytochrome C family protein</fullName>
    </submittedName>
</protein>
<gene>
    <name evidence="3" type="ordered locus">PERMA_1459</name>
</gene>
<dbReference type="STRING" id="123214.PERMA_1459"/>
<evidence type="ECO:0000313" key="4">
    <source>
        <dbReference type="Proteomes" id="UP000001366"/>
    </source>
</evidence>
<dbReference type="EMBL" id="CP001230">
    <property type="protein sequence ID" value="ACO04669.1"/>
    <property type="molecule type" value="Genomic_DNA"/>
</dbReference>
<dbReference type="eggNOG" id="COG3005">
    <property type="taxonomic scope" value="Bacteria"/>
</dbReference>
<dbReference type="Pfam" id="PF09699">
    <property type="entry name" value="Paired_CXXCH_1"/>
    <property type="match status" value="2"/>
</dbReference>
<dbReference type="Gene3D" id="1.10.1130.10">
    <property type="entry name" value="Flavocytochrome C3, Chain A"/>
    <property type="match status" value="1"/>
</dbReference>
<dbReference type="PANTHER" id="PTHR35038">
    <property type="entry name" value="DISSIMILATORY SULFITE REDUCTASE SIRA"/>
    <property type="match status" value="1"/>
</dbReference>
<dbReference type="KEGG" id="pmx:PERMA_1459"/>
<dbReference type="NCBIfam" id="TIGR01905">
    <property type="entry name" value="paired_CXXCH_1"/>
    <property type="match status" value="2"/>
</dbReference>
<dbReference type="InterPro" id="IPR010177">
    <property type="entry name" value="Paired_CXXCH_1"/>
</dbReference>
<evidence type="ECO:0000259" key="2">
    <source>
        <dbReference type="Pfam" id="PF09699"/>
    </source>
</evidence>
<dbReference type="InterPro" id="IPR051829">
    <property type="entry name" value="Multiheme_Cytochr_ET"/>
</dbReference>
<reference evidence="3 4" key="1">
    <citation type="journal article" date="2009" name="J. Bacteriol.">
        <title>Complete and draft genome sequences of six members of the Aquificales.</title>
        <authorList>
            <person name="Reysenbach A.L."/>
            <person name="Hamamura N."/>
            <person name="Podar M."/>
            <person name="Griffiths E."/>
            <person name="Ferreira S."/>
            <person name="Hochstein R."/>
            <person name="Heidelberg J."/>
            <person name="Johnson J."/>
            <person name="Mead D."/>
            <person name="Pohorille A."/>
            <person name="Sarmiento M."/>
            <person name="Schweighofer K."/>
            <person name="Seshadri R."/>
            <person name="Voytek M.A."/>
        </authorList>
    </citation>
    <scope>NUCLEOTIDE SEQUENCE [LARGE SCALE GENOMIC DNA]</scope>
    <source>
        <strain evidence="4">DSM 14350 / EX-H1</strain>
    </source>
</reference>
<keyword evidence="1" id="KW-0732">Signal</keyword>
<feature type="domain" description="Doubled CXXCH motif" evidence="2">
    <location>
        <begin position="269"/>
        <end position="307"/>
    </location>
</feature>
<name>C0QRD1_PERMH</name>
<dbReference type="RefSeq" id="WP_012676906.1">
    <property type="nucleotide sequence ID" value="NC_012440.1"/>
</dbReference>